<comment type="caution">
    <text evidence="6">The sequence shown here is derived from an EMBL/GenBank/DDBJ whole genome shotgun (WGS) entry which is preliminary data.</text>
</comment>
<protein>
    <submittedName>
        <fullName evidence="6">Glycoside hydrolase family 28 protein</fullName>
    </submittedName>
</protein>
<dbReference type="SUPFAM" id="SSF51126">
    <property type="entry name" value="Pectin lyase-like"/>
    <property type="match status" value="2"/>
</dbReference>
<dbReference type="CDD" id="cd00063">
    <property type="entry name" value="FN3"/>
    <property type="match status" value="1"/>
</dbReference>
<dbReference type="InterPro" id="IPR000743">
    <property type="entry name" value="Glyco_hydro_28"/>
</dbReference>
<comment type="similarity">
    <text evidence="1 4">Belongs to the glycosyl hydrolase 28 family.</text>
</comment>
<evidence type="ECO:0000256" key="1">
    <source>
        <dbReference type="ARBA" id="ARBA00008834"/>
    </source>
</evidence>
<dbReference type="InterPro" id="IPR051801">
    <property type="entry name" value="GH28_Enzymes"/>
</dbReference>
<sequence length="621" mass="65881">MPPLAYDDTSVALVWKKPTDYSKVTDYNVYMNGVKLGGAAANNTTNSPAKPYIDQFYADDTAGFHTKVTFHNFKVTGLSPNTSYTFTVRSVDASGNESADSAALVHKTATTITNIYNVATLGAKGDGSTLNTTIIQQAIDNCSASSTSAYGCKVLIPADSATGKIFLTGALFLKSNMTLEIADGATLRGSTAAADYPLEKGYQLYKYFTNSTDDRRPPSLLNALNPARMNGSTALTDHNGYDEARGTFTNIRVVGTGTLDGNGWVRLSDATDELGKALPQFEGGSASNVASKGLLAKNQLAATGATVGSTAHSNYYSNRRSSLATFRGVRNIYVGGLRVINPAYHGVMFLESENMVFANTITQSFDVNNGDGVEFGNSDNAFVFNNFVDSGDDCVNFAAGQGADYASGPAQQNAWIFNNYMREGHGGVVAGSHTGGWIQDILAEDNVMFLTDNGLRMKSTPATGGGARRVVFRDNAMRNVGTKNTVTAGGRSFSNNTEGNPFIFTLAYTAGSNVFTNASTAAQFRDITIKNVTVDGSSTSSGGEMIQVDAYDGSDSSLTFAASYHENISFDTVKFKYVKAASIDRLKNSSFSNVTITNSSATMWSVTNSTGVTFTNVTPAP</sequence>
<evidence type="ECO:0000313" key="6">
    <source>
        <dbReference type="EMBL" id="GAA5167485.1"/>
    </source>
</evidence>
<evidence type="ECO:0000259" key="5">
    <source>
        <dbReference type="PROSITE" id="PS50853"/>
    </source>
</evidence>
<proteinExistence type="inferred from homology"/>
<dbReference type="EMBL" id="BAABLD010000008">
    <property type="protein sequence ID" value="GAA5167485.1"/>
    <property type="molecule type" value="Genomic_DNA"/>
</dbReference>
<organism evidence="6 7">
    <name type="scientific">Viridibacterium curvum</name>
    <dbReference type="NCBI Taxonomy" id="1101404"/>
    <lineage>
        <taxon>Bacteria</taxon>
        <taxon>Pseudomonadati</taxon>
        <taxon>Pseudomonadota</taxon>
        <taxon>Betaproteobacteria</taxon>
        <taxon>Rhodocyclales</taxon>
        <taxon>Rhodocyclaceae</taxon>
        <taxon>Viridibacterium</taxon>
    </lineage>
</organism>
<evidence type="ECO:0000256" key="2">
    <source>
        <dbReference type="ARBA" id="ARBA00022801"/>
    </source>
</evidence>
<dbReference type="PANTHER" id="PTHR31339:SF9">
    <property type="entry name" value="PLASMIN AND FIBRONECTIN-BINDING PROTEIN A"/>
    <property type="match status" value="1"/>
</dbReference>
<evidence type="ECO:0000256" key="4">
    <source>
        <dbReference type="RuleBase" id="RU361169"/>
    </source>
</evidence>
<keyword evidence="2 4" id="KW-0378">Hydrolase</keyword>
<gene>
    <name evidence="6" type="ORF">GCM10025770_26200</name>
</gene>
<dbReference type="Pfam" id="PF00295">
    <property type="entry name" value="Glyco_hydro_28"/>
    <property type="match status" value="1"/>
</dbReference>
<accession>A0ABP9QTV6</accession>
<dbReference type="GO" id="GO:0016787">
    <property type="term" value="F:hydrolase activity"/>
    <property type="evidence" value="ECO:0007669"/>
    <property type="project" value="UniProtKB-KW"/>
</dbReference>
<dbReference type="Pfam" id="PF00041">
    <property type="entry name" value="fn3"/>
    <property type="match status" value="1"/>
</dbReference>
<evidence type="ECO:0000313" key="7">
    <source>
        <dbReference type="Proteomes" id="UP001500547"/>
    </source>
</evidence>
<dbReference type="InterPro" id="IPR003961">
    <property type="entry name" value="FN3_dom"/>
</dbReference>
<dbReference type="Gene3D" id="2.160.20.10">
    <property type="entry name" value="Single-stranded right-handed beta-helix, Pectin lyase-like"/>
    <property type="match status" value="1"/>
</dbReference>
<dbReference type="InterPro" id="IPR011050">
    <property type="entry name" value="Pectin_lyase_fold/virulence"/>
</dbReference>
<evidence type="ECO:0000256" key="3">
    <source>
        <dbReference type="ARBA" id="ARBA00023295"/>
    </source>
</evidence>
<reference evidence="7" key="1">
    <citation type="journal article" date="2019" name="Int. J. Syst. Evol. Microbiol.">
        <title>The Global Catalogue of Microorganisms (GCM) 10K type strain sequencing project: providing services to taxonomists for standard genome sequencing and annotation.</title>
        <authorList>
            <consortium name="The Broad Institute Genomics Platform"/>
            <consortium name="The Broad Institute Genome Sequencing Center for Infectious Disease"/>
            <person name="Wu L."/>
            <person name="Ma J."/>
        </authorList>
    </citation>
    <scope>NUCLEOTIDE SEQUENCE [LARGE SCALE GENOMIC DNA]</scope>
    <source>
        <strain evidence="7">JCM 18715</strain>
    </source>
</reference>
<dbReference type="InterPro" id="IPR036116">
    <property type="entry name" value="FN3_sf"/>
</dbReference>
<dbReference type="SUPFAM" id="SSF49265">
    <property type="entry name" value="Fibronectin type III"/>
    <property type="match status" value="1"/>
</dbReference>
<keyword evidence="3 4" id="KW-0326">Glycosidase</keyword>
<name>A0ABP9QTV6_9RHOO</name>
<dbReference type="Proteomes" id="UP001500547">
    <property type="component" value="Unassembled WGS sequence"/>
</dbReference>
<dbReference type="Gene3D" id="2.60.40.10">
    <property type="entry name" value="Immunoglobulins"/>
    <property type="match status" value="1"/>
</dbReference>
<dbReference type="InterPro" id="IPR013783">
    <property type="entry name" value="Ig-like_fold"/>
</dbReference>
<keyword evidence="7" id="KW-1185">Reference proteome</keyword>
<feature type="domain" description="Fibronectin type-III" evidence="5">
    <location>
        <begin position="17"/>
        <end position="111"/>
    </location>
</feature>
<dbReference type="InterPro" id="IPR012334">
    <property type="entry name" value="Pectin_lyas_fold"/>
</dbReference>
<dbReference type="PROSITE" id="PS50853">
    <property type="entry name" value="FN3"/>
    <property type="match status" value="1"/>
</dbReference>
<dbReference type="PANTHER" id="PTHR31339">
    <property type="entry name" value="PECTIN LYASE-RELATED"/>
    <property type="match status" value="1"/>
</dbReference>